<dbReference type="GO" id="GO:0016301">
    <property type="term" value="F:kinase activity"/>
    <property type="evidence" value="ECO:0007669"/>
    <property type="project" value="UniProtKB-KW"/>
</dbReference>
<dbReference type="PIRSF" id="PIRSF000538">
    <property type="entry name" value="GlpK"/>
    <property type="match status" value="1"/>
</dbReference>
<dbReference type="InterPro" id="IPR018484">
    <property type="entry name" value="FGGY_N"/>
</dbReference>
<organism evidence="6 7">
    <name type="scientific">Pelagibacterium flavum</name>
    <dbReference type="NCBI Taxonomy" id="2984530"/>
    <lineage>
        <taxon>Bacteria</taxon>
        <taxon>Pseudomonadati</taxon>
        <taxon>Pseudomonadota</taxon>
        <taxon>Alphaproteobacteria</taxon>
        <taxon>Hyphomicrobiales</taxon>
        <taxon>Devosiaceae</taxon>
        <taxon>Pelagibacterium</taxon>
    </lineage>
</organism>
<dbReference type="CDD" id="cd07782">
    <property type="entry name" value="ASKHA_NBD_FGGY_D-RBK"/>
    <property type="match status" value="1"/>
</dbReference>
<evidence type="ECO:0000256" key="3">
    <source>
        <dbReference type="ARBA" id="ARBA00022777"/>
    </source>
</evidence>
<dbReference type="NCBIfam" id="TIGR01315">
    <property type="entry name" value="5C_CHO_kinase"/>
    <property type="match status" value="1"/>
</dbReference>
<dbReference type="InterPro" id="IPR043129">
    <property type="entry name" value="ATPase_NBD"/>
</dbReference>
<evidence type="ECO:0000313" key="7">
    <source>
        <dbReference type="Proteomes" id="UP001163882"/>
    </source>
</evidence>
<dbReference type="InterPro" id="IPR018485">
    <property type="entry name" value="FGGY_C"/>
</dbReference>
<proteinExistence type="inferred from homology"/>
<comment type="similarity">
    <text evidence="1">Belongs to the FGGY kinase family.</text>
</comment>
<keyword evidence="2" id="KW-0808">Transferase</keyword>
<dbReference type="Pfam" id="PF00370">
    <property type="entry name" value="FGGY_N"/>
    <property type="match status" value="1"/>
</dbReference>
<name>A0ABY6IMU1_9HYPH</name>
<keyword evidence="3 6" id="KW-0418">Kinase</keyword>
<dbReference type="PANTHER" id="PTHR43435:SF4">
    <property type="entry name" value="FGGY CARBOHYDRATE KINASE DOMAIN-CONTAINING PROTEIN"/>
    <property type="match status" value="1"/>
</dbReference>
<reference evidence="6" key="1">
    <citation type="submission" date="2022-10" db="EMBL/GenBank/DDBJ databases">
        <title>YIM 151497 complete genome.</title>
        <authorList>
            <person name="Chen X."/>
        </authorList>
    </citation>
    <scope>NUCLEOTIDE SEQUENCE</scope>
    <source>
        <strain evidence="6">YIM 151497</strain>
    </source>
</reference>
<dbReference type="InterPro" id="IPR006003">
    <property type="entry name" value="FGGY_RbtK-like"/>
</dbReference>
<evidence type="ECO:0000259" key="5">
    <source>
        <dbReference type="Pfam" id="PF02782"/>
    </source>
</evidence>
<gene>
    <name evidence="6" type="ORF">OF122_18030</name>
</gene>
<keyword evidence="7" id="KW-1185">Reference proteome</keyword>
<evidence type="ECO:0000259" key="4">
    <source>
        <dbReference type="Pfam" id="PF00370"/>
    </source>
</evidence>
<evidence type="ECO:0000256" key="2">
    <source>
        <dbReference type="ARBA" id="ARBA00022679"/>
    </source>
</evidence>
<dbReference type="SUPFAM" id="SSF53067">
    <property type="entry name" value="Actin-like ATPase domain"/>
    <property type="match status" value="2"/>
</dbReference>
<sequence>MTALLVAVDVGTTSARAGIVTAQGDILGRAEAPIDIRREGAIRAEHRSENIWSAVCTAVREALTTANADPLSVKAIAYAATCSLVVRGRDGGPLPVGPDGEEGWDTIVWLDHRAMAETSEINATGHAVLQFSGGALSPEMEIPKLLWLKRNLPAIWQKTGYMFDLADFLAWKSSGTLERSQSTLTSKWSFLAHELDGWSADFLEVVGLEDLLIRASLPRTASPIGAPLGTLTAKASRELGLPRSVVVGTGMVDAHAGALGVLGEYTEDPLGVDRHLGLVAGTSSAVTALAEDPRPTPGLWGPYHGAVLPGFWLTEGGQSASGAALDYIIRVHASGAAPTPIMHAEIINRINRLRETEPDLAPRLHILPDFHGNRSPLANPAALGVISGMSLDSSFDGLCKLYWRTAVAIALGVRHILETLNATGYAIDTLHVTGGHTRNPLLMELYADATGCTIHELPDADAMILGTAMAAATAAGLYPRLTDAAYTMRHASVTRTPDLSRKARYDTDYAVFLKMHAHRREIESML</sequence>
<dbReference type="Proteomes" id="UP001163882">
    <property type="component" value="Chromosome"/>
</dbReference>
<dbReference type="PANTHER" id="PTHR43435">
    <property type="entry name" value="RIBULOKINASE"/>
    <property type="match status" value="1"/>
</dbReference>
<dbReference type="Gene3D" id="3.30.420.40">
    <property type="match status" value="1"/>
</dbReference>
<dbReference type="EMBL" id="CP107716">
    <property type="protein sequence ID" value="UYQ71914.1"/>
    <property type="molecule type" value="Genomic_DNA"/>
</dbReference>
<accession>A0ABY6IMU1</accession>
<dbReference type="RefSeq" id="WP_264225561.1">
    <property type="nucleotide sequence ID" value="NZ_CP107716.1"/>
</dbReference>
<feature type="domain" description="Carbohydrate kinase FGGY N-terminal" evidence="4">
    <location>
        <begin position="5"/>
        <end position="260"/>
    </location>
</feature>
<evidence type="ECO:0000256" key="1">
    <source>
        <dbReference type="ARBA" id="ARBA00009156"/>
    </source>
</evidence>
<protein>
    <submittedName>
        <fullName evidence="6">FGGY-family carbohydrate kinase</fullName>
    </submittedName>
</protein>
<dbReference type="Gene3D" id="1.20.58.2240">
    <property type="match status" value="1"/>
</dbReference>
<feature type="domain" description="Carbohydrate kinase FGGY C-terminal" evidence="5">
    <location>
        <begin position="278"/>
        <end position="475"/>
    </location>
</feature>
<dbReference type="Pfam" id="PF02782">
    <property type="entry name" value="FGGY_C"/>
    <property type="match status" value="1"/>
</dbReference>
<evidence type="ECO:0000313" key="6">
    <source>
        <dbReference type="EMBL" id="UYQ71914.1"/>
    </source>
</evidence>
<dbReference type="InterPro" id="IPR000577">
    <property type="entry name" value="Carb_kinase_FGGY"/>
</dbReference>